<dbReference type="Pfam" id="PF00581">
    <property type="entry name" value="Rhodanese"/>
    <property type="match status" value="1"/>
</dbReference>
<accession>A0A0W8I478</accession>
<dbReference type="InterPro" id="IPR036873">
    <property type="entry name" value="Rhodanese-like_dom_sf"/>
</dbReference>
<dbReference type="InterPro" id="IPR050229">
    <property type="entry name" value="GlpE_sulfurtransferase"/>
</dbReference>
<protein>
    <submittedName>
        <fullName evidence="2">Rhodanese</fullName>
    </submittedName>
</protein>
<dbReference type="PANTHER" id="PTHR43031:SF17">
    <property type="entry name" value="SULFURTRANSFERASE YTWF-RELATED"/>
    <property type="match status" value="1"/>
</dbReference>
<keyword evidence="3" id="KW-1185">Reference proteome</keyword>
<gene>
    <name evidence="2" type="ORF">AVL62_14860</name>
</gene>
<name>A0A0W8I478_9MICO</name>
<reference evidence="2 3" key="1">
    <citation type="submission" date="2015-12" db="EMBL/GenBank/DDBJ databases">
        <title>Serinicoccus chungangenesis strain CD08_5 genome sequencing and assembly.</title>
        <authorList>
            <person name="Chander A.M."/>
            <person name="Kaur G."/>
            <person name="Nair G.R."/>
            <person name="Dhawan D.K."/>
            <person name="Kochhar R.K."/>
            <person name="Mayilraj S."/>
            <person name="Bhadada S.K."/>
        </authorList>
    </citation>
    <scope>NUCLEOTIDE SEQUENCE [LARGE SCALE GENOMIC DNA]</scope>
    <source>
        <strain evidence="2 3">CD08_5</strain>
    </source>
</reference>
<dbReference type="RefSeq" id="WP_058891921.1">
    <property type="nucleotide sequence ID" value="NZ_LQBL01000029.1"/>
</dbReference>
<dbReference type="CDD" id="cd00158">
    <property type="entry name" value="RHOD"/>
    <property type="match status" value="1"/>
</dbReference>
<dbReference type="Proteomes" id="UP000054837">
    <property type="component" value="Unassembled WGS sequence"/>
</dbReference>
<sequence>MSDIPSIPVTELADDAVVVDVREPEEWAAGHAPGAVHLPLGDIPARIDELPETSASLPVVCRSGGRSGRAVEWLVQQGFDVVNVEGGMQAWNRAGKSMVGGADGQEPTVV</sequence>
<feature type="domain" description="Rhodanese" evidence="1">
    <location>
        <begin position="12"/>
        <end position="100"/>
    </location>
</feature>
<dbReference type="EMBL" id="LQBL01000029">
    <property type="protein sequence ID" value="KUG52847.1"/>
    <property type="molecule type" value="Genomic_DNA"/>
</dbReference>
<organism evidence="2 3">
    <name type="scientific">Serinicoccus chungangensis</name>
    <dbReference type="NCBI Taxonomy" id="767452"/>
    <lineage>
        <taxon>Bacteria</taxon>
        <taxon>Bacillati</taxon>
        <taxon>Actinomycetota</taxon>
        <taxon>Actinomycetes</taxon>
        <taxon>Micrococcales</taxon>
        <taxon>Ornithinimicrobiaceae</taxon>
        <taxon>Serinicoccus</taxon>
    </lineage>
</organism>
<dbReference type="OrthoDB" id="9800872at2"/>
<dbReference type="InterPro" id="IPR001763">
    <property type="entry name" value="Rhodanese-like_dom"/>
</dbReference>
<dbReference type="PANTHER" id="PTHR43031">
    <property type="entry name" value="FAD-DEPENDENT OXIDOREDUCTASE"/>
    <property type="match status" value="1"/>
</dbReference>
<dbReference type="SUPFAM" id="SSF52821">
    <property type="entry name" value="Rhodanese/Cell cycle control phosphatase"/>
    <property type="match status" value="1"/>
</dbReference>
<evidence type="ECO:0000313" key="2">
    <source>
        <dbReference type="EMBL" id="KUG52847.1"/>
    </source>
</evidence>
<dbReference type="AlphaFoldDB" id="A0A0W8I478"/>
<proteinExistence type="predicted"/>
<comment type="caution">
    <text evidence="2">The sequence shown here is derived from an EMBL/GenBank/DDBJ whole genome shotgun (WGS) entry which is preliminary data.</text>
</comment>
<dbReference type="STRING" id="767452.AVL62_14860"/>
<dbReference type="SMART" id="SM00450">
    <property type="entry name" value="RHOD"/>
    <property type="match status" value="1"/>
</dbReference>
<dbReference type="Gene3D" id="3.40.250.10">
    <property type="entry name" value="Rhodanese-like domain"/>
    <property type="match status" value="1"/>
</dbReference>
<dbReference type="PROSITE" id="PS50206">
    <property type="entry name" value="RHODANESE_3"/>
    <property type="match status" value="1"/>
</dbReference>
<evidence type="ECO:0000259" key="1">
    <source>
        <dbReference type="PROSITE" id="PS50206"/>
    </source>
</evidence>
<evidence type="ECO:0000313" key="3">
    <source>
        <dbReference type="Proteomes" id="UP000054837"/>
    </source>
</evidence>